<dbReference type="Gene3D" id="3.40.50.300">
    <property type="entry name" value="P-loop containing nucleotide triphosphate hydrolases"/>
    <property type="match status" value="1"/>
</dbReference>
<comment type="caution">
    <text evidence="1">The sequence shown here is derived from an EMBL/GenBank/DDBJ whole genome shotgun (WGS) entry which is preliminary data.</text>
</comment>
<protein>
    <submittedName>
        <fullName evidence="1">DNA polymerase III, delta' subunit</fullName>
        <ecNumber evidence="1">2.7.7.7</ecNumber>
    </submittedName>
</protein>
<dbReference type="InterPro" id="IPR027417">
    <property type="entry name" value="P-loop_NTPase"/>
</dbReference>
<name>E6MJF9_9FIRM</name>
<keyword evidence="2" id="KW-1185">Reference proteome</keyword>
<keyword evidence="1" id="KW-0808">Transferase</keyword>
<dbReference type="GO" id="GO:0008408">
    <property type="term" value="F:3'-5' exonuclease activity"/>
    <property type="evidence" value="ECO:0007669"/>
    <property type="project" value="InterPro"/>
</dbReference>
<dbReference type="RefSeq" id="WP_006599566.1">
    <property type="nucleotide sequence ID" value="NZ_GL622359.1"/>
</dbReference>
<dbReference type="CDD" id="cd00009">
    <property type="entry name" value="AAA"/>
    <property type="match status" value="1"/>
</dbReference>
<dbReference type="PANTHER" id="PTHR11669">
    <property type="entry name" value="REPLICATION FACTOR C / DNA POLYMERASE III GAMMA-TAU SUBUNIT"/>
    <property type="match status" value="1"/>
</dbReference>
<evidence type="ECO:0000313" key="1">
    <source>
        <dbReference type="EMBL" id="EFV00695.1"/>
    </source>
</evidence>
<reference evidence="1 2" key="1">
    <citation type="submission" date="2010-12" db="EMBL/GenBank/DDBJ databases">
        <authorList>
            <person name="Muzny D."/>
            <person name="Qin X."/>
            <person name="Deng J."/>
            <person name="Jiang H."/>
            <person name="Liu Y."/>
            <person name="Qu J."/>
            <person name="Song X.-Z."/>
            <person name="Zhang L."/>
            <person name="Thornton R."/>
            <person name="Coyle M."/>
            <person name="Francisco L."/>
            <person name="Jackson L."/>
            <person name="Javaid M."/>
            <person name="Korchina V."/>
            <person name="Kovar C."/>
            <person name="Mata R."/>
            <person name="Mathew T."/>
            <person name="Ngo R."/>
            <person name="Nguyen L."/>
            <person name="Nguyen N."/>
            <person name="Okwuonu G."/>
            <person name="Ongeri F."/>
            <person name="Pham C."/>
            <person name="Simmons D."/>
            <person name="Wilczek-Boney K."/>
            <person name="Hale W."/>
            <person name="Jakkamsetti A."/>
            <person name="Pham P."/>
            <person name="Ruth R."/>
            <person name="San Lucas F."/>
            <person name="Warren J."/>
            <person name="Zhang J."/>
            <person name="Zhao Z."/>
            <person name="Zhou C."/>
            <person name="Zhu D."/>
            <person name="Lee S."/>
            <person name="Bess C."/>
            <person name="Blankenburg K."/>
            <person name="Forbes L."/>
            <person name="Fu Q."/>
            <person name="Gubbala S."/>
            <person name="Hirani K."/>
            <person name="Jayaseelan J.C."/>
            <person name="Lara F."/>
            <person name="Munidasa M."/>
            <person name="Palculict T."/>
            <person name="Patil S."/>
            <person name="Pu L.-L."/>
            <person name="Saada N."/>
            <person name="Tang L."/>
            <person name="Weissenberger G."/>
            <person name="Zhu Y."/>
            <person name="Hemphill L."/>
            <person name="Shang Y."/>
            <person name="Youmans B."/>
            <person name="Ayvaz T."/>
            <person name="Ross M."/>
            <person name="Santibanez J."/>
            <person name="Aqrawi P."/>
            <person name="Gross S."/>
            <person name="Joshi V."/>
            <person name="Fowler G."/>
            <person name="Nazareth L."/>
            <person name="Reid J."/>
            <person name="Worley K."/>
            <person name="Petrosino J."/>
            <person name="Highlander S."/>
            <person name="Gibbs R."/>
        </authorList>
    </citation>
    <scope>NUCLEOTIDE SEQUENCE [LARGE SCALE GENOMIC DNA]</scope>
    <source>
        <strain evidence="1 2">ATCC 23263</strain>
    </source>
</reference>
<proteinExistence type="predicted"/>
<dbReference type="Proteomes" id="UP000004754">
    <property type="component" value="Unassembled WGS sequence"/>
</dbReference>
<dbReference type="AlphaFoldDB" id="E6MJF9"/>
<dbReference type="InterPro" id="IPR004622">
    <property type="entry name" value="DNA_pol_HolB"/>
</dbReference>
<dbReference type="SUPFAM" id="SSF52540">
    <property type="entry name" value="P-loop containing nucleoside triphosphate hydrolases"/>
    <property type="match status" value="1"/>
</dbReference>
<dbReference type="EMBL" id="AEQN01000028">
    <property type="protein sequence ID" value="EFV00695.1"/>
    <property type="molecule type" value="Genomic_DNA"/>
</dbReference>
<dbReference type="GO" id="GO:0006261">
    <property type="term" value="P:DNA-templated DNA replication"/>
    <property type="evidence" value="ECO:0007669"/>
    <property type="project" value="TreeGrafter"/>
</dbReference>
<dbReference type="GO" id="GO:0003887">
    <property type="term" value="F:DNA-directed DNA polymerase activity"/>
    <property type="evidence" value="ECO:0007669"/>
    <property type="project" value="UniProtKB-EC"/>
</dbReference>
<dbReference type="EC" id="2.7.7.7" evidence="1"/>
<evidence type="ECO:0000313" key="2">
    <source>
        <dbReference type="Proteomes" id="UP000004754"/>
    </source>
</evidence>
<dbReference type="InterPro" id="IPR050238">
    <property type="entry name" value="DNA_Rep/Repair_Clamp_Loader"/>
</dbReference>
<dbReference type="NCBIfam" id="TIGR00678">
    <property type="entry name" value="holB"/>
    <property type="match status" value="1"/>
</dbReference>
<keyword evidence="1" id="KW-0548">Nucleotidyltransferase</keyword>
<dbReference type="OrthoDB" id="9810148at2"/>
<organism evidence="1 2">
    <name type="scientific">Pseudoramibacter alactolyticus ATCC 23263</name>
    <dbReference type="NCBI Taxonomy" id="887929"/>
    <lineage>
        <taxon>Bacteria</taxon>
        <taxon>Bacillati</taxon>
        <taxon>Bacillota</taxon>
        <taxon>Clostridia</taxon>
        <taxon>Eubacteriales</taxon>
        <taxon>Eubacteriaceae</taxon>
        <taxon>Pseudoramibacter</taxon>
    </lineage>
</organism>
<dbReference type="HOGENOM" id="CLU_006229_4_0_9"/>
<accession>E6MJF9</accession>
<dbReference type="eggNOG" id="COG0470">
    <property type="taxonomic scope" value="Bacteria"/>
</dbReference>
<dbReference type="STRING" id="887929.HMP0721_2144"/>
<sequence length="330" mass="35257">MDVMFEGIIGQERIKNLLTRAVQQDQISHAYLLTGPQGIGKTTLARAFAKAILCTAPPAQRPCGECASCRHVTAETHPDFLKVAPQEGAKNIKIAQVRQLLTAIAARTFDGGNRVCLIAQGETMTPEAQNALLKSLEEPEPGNVFIILAENGEKILPTIRSRCQRLALDPLSDGQMRAVLEAAGCEAAQMDALVQGAQGCPGRALARWQGEAAEVLNHAAFEVICDILKGQLQTLFPFAEKIGKDVGAQAVIAALIRGLSEAQAAVLTGRGTSALSADAGQLMALAGPTQIDGIREILFELGRRLTTNANPRIQWEAALLKILELQENQS</sequence>
<dbReference type="Pfam" id="PF13177">
    <property type="entry name" value="DNA_pol3_delta2"/>
    <property type="match status" value="1"/>
</dbReference>
<dbReference type="PANTHER" id="PTHR11669:SF8">
    <property type="entry name" value="DNA POLYMERASE III SUBUNIT DELTA"/>
    <property type="match status" value="1"/>
</dbReference>
<gene>
    <name evidence="1" type="primary">holB</name>
    <name evidence="1" type="ORF">HMP0721_2144</name>
</gene>